<dbReference type="Gene3D" id="3.40.630.30">
    <property type="match status" value="1"/>
</dbReference>
<proteinExistence type="predicted"/>
<feature type="domain" description="N-acetyltransferase" evidence="1">
    <location>
        <begin position="41"/>
        <end position="187"/>
    </location>
</feature>
<dbReference type="AlphaFoldDB" id="A0A2W7IRS0"/>
<dbReference type="GO" id="GO:0016747">
    <property type="term" value="F:acyltransferase activity, transferring groups other than amino-acyl groups"/>
    <property type="evidence" value="ECO:0007669"/>
    <property type="project" value="InterPro"/>
</dbReference>
<accession>A0A2W7IRS0</accession>
<dbReference type="PROSITE" id="PS51186">
    <property type="entry name" value="GNAT"/>
    <property type="match status" value="1"/>
</dbReference>
<evidence type="ECO:0000313" key="2">
    <source>
        <dbReference type="EMBL" id="PZW41333.1"/>
    </source>
</evidence>
<dbReference type="Proteomes" id="UP000249688">
    <property type="component" value="Unassembled WGS sequence"/>
</dbReference>
<dbReference type="InterPro" id="IPR016181">
    <property type="entry name" value="Acyl_CoA_acyltransferase"/>
</dbReference>
<comment type="caution">
    <text evidence="2">The sequence shown here is derived from an EMBL/GenBank/DDBJ whole genome shotgun (WGS) entry which is preliminary data.</text>
</comment>
<evidence type="ECO:0000313" key="3">
    <source>
        <dbReference type="Proteomes" id="UP000249688"/>
    </source>
</evidence>
<reference evidence="2 3" key="1">
    <citation type="submission" date="2018-06" db="EMBL/GenBank/DDBJ databases">
        <title>Genomic Encyclopedia of Archaeal and Bacterial Type Strains, Phase II (KMG-II): from individual species to whole genera.</title>
        <authorList>
            <person name="Goeker M."/>
        </authorList>
    </citation>
    <scope>NUCLEOTIDE SEQUENCE [LARGE SCALE GENOMIC DNA]</scope>
    <source>
        <strain evidence="2 3">DSM 24525</strain>
    </source>
</reference>
<gene>
    <name evidence="2" type="ORF">C8P66_12140</name>
</gene>
<dbReference type="SUPFAM" id="SSF55729">
    <property type="entry name" value="Acyl-CoA N-acyltransferases (Nat)"/>
    <property type="match status" value="1"/>
</dbReference>
<evidence type="ECO:0000259" key="1">
    <source>
        <dbReference type="PROSITE" id="PS51186"/>
    </source>
</evidence>
<dbReference type="RefSeq" id="WP_408882168.1">
    <property type="nucleotide sequence ID" value="NZ_QKYU01000021.1"/>
</dbReference>
<dbReference type="CDD" id="cd04301">
    <property type="entry name" value="NAT_SF"/>
    <property type="match status" value="1"/>
</dbReference>
<organism evidence="2 3">
    <name type="scientific">Humitalea rosea</name>
    <dbReference type="NCBI Taxonomy" id="990373"/>
    <lineage>
        <taxon>Bacteria</taxon>
        <taxon>Pseudomonadati</taxon>
        <taxon>Pseudomonadota</taxon>
        <taxon>Alphaproteobacteria</taxon>
        <taxon>Acetobacterales</taxon>
        <taxon>Roseomonadaceae</taxon>
        <taxon>Humitalea</taxon>
    </lineage>
</organism>
<dbReference type="InterPro" id="IPR000182">
    <property type="entry name" value="GNAT_dom"/>
</dbReference>
<dbReference type="EMBL" id="QKYU01000021">
    <property type="protein sequence ID" value="PZW41333.1"/>
    <property type="molecule type" value="Genomic_DNA"/>
</dbReference>
<protein>
    <recommendedName>
        <fullName evidence="1">N-acetyltransferase domain-containing protein</fullName>
    </recommendedName>
</protein>
<sequence length="191" mass="21045">MSARVHPIEEVREVTVDVTFLRMDQAPAAGPEPLPKGCQMVRLRECAVPYYRFLYDTVGGPHLWWMRRIAHDGEIAAALAHPSISVHVLYRGGQPAGFYELERRSGRSTNLAYFGLMPFAIGQGLGRAFLGHAIATAWSEGCQSLSVNTCTADHPRALPGYLAAGFETIRVVREVWPIPTRLGLKIPAHLA</sequence>
<dbReference type="Pfam" id="PF00583">
    <property type="entry name" value="Acetyltransf_1"/>
    <property type="match status" value="1"/>
</dbReference>
<keyword evidence="3" id="KW-1185">Reference proteome</keyword>
<name>A0A2W7IRS0_9PROT</name>